<sequence length="210" mass="22468">MRLAHLLATTALAATCAAAQAVSVALPPTANAQDSAPASTTAVHKVRGFLPDLRFTLRGAGNTTVTQDDFKGKAVMLFFGYASCPDICPTTMAQLAQVMHELGDDAAKVRILFISVDPHRDTPDKLQAYVDVFGKNAIGLTGSERQIADVARRYRVAYQIEKPKAGDTENYEVAHGRGVYIFDTAGRARLLASDSNSTEAITAGVRSLLR</sequence>
<feature type="binding site" evidence="3">
    <location>
        <position position="175"/>
    </location>
    <ligand>
        <name>Cu cation</name>
        <dbReference type="ChEBI" id="CHEBI:23378"/>
    </ligand>
</feature>
<feature type="domain" description="Thioredoxin" evidence="6">
    <location>
        <begin position="44"/>
        <end position="210"/>
    </location>
</feature>
<dbReference type="Gene3D" id="3.40.30.10">
    <property type="entry name" value="Glutaredoxin"/>
    <property type="match status" value="1"/>
</dbReference>
<dbReference type="InterPro" id="IPR036249">
    <property type="entry name" value="Thioredoxin-like_sf"/>
</dbReference>
<dbReference type="AlphaFoldDB" id="A0A366HM82"/>
<dbReference type="InterPro" id="IPR003782">
    <property type="entry name" value="SCO1/SenC"/>
</dbReference>
<accession>A0A366HM82</accession>
<evidence type="ECO:0000256" key="5">
    <source>
        <dbReference type="SAM" id="SignalP"/>
    </source>
</evidence>
<keyword evidence="3" id="KW-0479">Metal-binding</keyword>
<dbReference type="GO" id="GO:0046872">
    <property type="term" value="F:metal ion binding"/>
    <property type="evidence" value="ECO:0007669"/>
    <property type="project" value="UniProtKB-KW"/>
</dbReference>
<evidence type="ECO:0000259" key="6">
    <source>
        <dbReference type="PROSITE" id="PS51352"/>
    </source>
</evidence>
<name>A0A366HM82_9BURK</name>
<reference evidence="7 8" key="1">
    <citation type="submission" date="2018-06" db="EMBL/GenBank/DDBJ databases">
        <title>Genomic Encyclopedia of Type Strains, Phase IV (KMG-IV): sequencing the most valuable type-strain genomes for metagenomic binning, comparative biology and taxonomic classification.</title>
        <authorList>
            <person name="Goeker M."/>
        </authorList>
    </citation>
    <scope>NUCLEOTIDE SEQUENCE [LARGE SCALE GENOMIC DNA]</scope>
    <source>
        <strain evidence="7 8">DSM 25520</strain>
    </source>
</reference>
<evidence type="ECO:0000313" key="7">
    <source>
        <dbReference type="EMBL" id="RBP43055.1"/>
    </source>
</evidence>
<dbReference type="InterPro" id="IPR013766">
    <property type="entry name" value="Thioredoxin_domain"/>
</dbReference>
<dbReference type="OrthoDB" id="9790194at2"/>
<keyword evidence="4" id="KW-1015">Disulfide bond</keyword>
<dbReference type="CDD" id="cd02968">
    <property type="entry name" value="SCO"/>
    <property type="match status" value="1"/>
</dbReference>
<keyword evidence="5" id="KW-0732">Signal</keyword>
<evidence type="ECO:0000256" key="4">
    <source>
        <dbReference type="PIRSR" id="PIRSR603782-2"/>
    </source>
</evidence>
<evidence type="ECO:0000256" key="1">
    <source>
        <dbReference type="ARBA" id="ARBA00010996"/>
    </source>
</evidence>
<dbReference type="Proteomes" id="UP000253628">
    <property type="component" value="Unassembled WGS sequence"/>
</dbReference>
<organism evidence="7 8">
    <name type="scientific">Eoetvoesiella caeni</name>
    <dbReference type="NCBI Taxonomy" id="645616"/>
    <lineage>
        <taxon>Bacteria</taxon>
        <taxon>Pseudomonadati</taxon>
        <taxon>Pseudomonadota</taxon>
        <taxon>Betaproteobacteria</taxon>
        <taxon>Burkholderiales</taxon>
        <taxon>Alcaligenaceae</taxon>
        <taxon>Eoetvoesiella</taxon>
    </lineage>
</organism>
<feature type="chain" id="PRO_5016693898" evidence="5">
    <location>
        <begin position="22"/>
        <end position="210"/>
    </location>
</feature>
<dbReference type="SUPFAM" id="SSF52833">
    <property type="entry name" value="Thioredoxin-like"/>
    <property type="match status" value="1"/>
</dbReference>
<dbReference type="RefSeq" id="WP_113931368.1">
    <property type="nucleotide sequence ID" value="NZ_JACCEU010000001.1"/>
</dbReference>
<feature type="disulfide bond" description="Redox-active" evidence="4">
    <location>
        <begin position="84"/>
        <end position="88"/>
    </location>
</feature>
<keyword evidence="8" id="KW-1185">Reference proteome</keyword>
<evidence type="ECO:0000256" key="2">
    <source>
        <dbReference type="ARBA" id="ARBA00023008"/>
    </source>
</evidence>
<protein>
    <submittedName>
        <fullName evidence="7">Protein SCO1/2</fullName>
    </submittedName>
</protein>
<evidence type="ECO:0000256" key="3">
    <source>
        <dbReference type="PIRSR" id="PIRSR603782-1"/>
    </source>
</evidence>
<dbReference type="FunFam" id="3.40.30.10:FF:000013">
    <property type="entry name" value="Blast:Protein SCO1 homolog, mitochondrial"/>
    <property type="match status" value="1"/>
</dbReference>
<gene>
    <name evidence="7" type="ORF">DFR37_101180</name>
</gene>
<dbReference type="PROSITE" id="PS51352">
    <property type="entry name" value="THIOREDOXIN_2"/>
    <property type="match status" value="1"/>
</dbReference>
<dbReference type="EMBL" id="QNRQ01000001">
    <property type="protein sequence ID" value="RBP43055.1"/>
    <property type="molecule type" value="Genomic_DNA"/>
</dbReference>
<comment type="caution">
    <text evidence="7">The sequence shown here is derived from an EMBL/GenBank/DDBJ whole genome shotgun (WGS) entry which is preliminary data.</text>
</comment>
<keyword evidence="2 3" id="KW-0186">Copper</keyword>
<feature type="binding site" evidence="3">
    <location>
        <position position="88"/>
    </location>
    <ligand>
        <name>Cu cation</name>
        <dbReference type="ChEBI" id="CHEBI:23378"/>
    </ligand>
</feature>
<dbReference type="PANTHER" id="PTHR12151">
    <property type="entry name" value="ELECTRON TRANSPORT PROTIN SCO1/SENC FAMILY MEMBER"/>
    <property type="match status" value="1"/>
</dbReference>
<feature type="binding site" evidence="3">
    <location>
        <position position="84"/>
    </location>
    <ligand>
        <name>Cu cation</name>
        <dbReference type="ChEBI" id="CHEBI:23378"/>
    </ligand>
</feature>
<proteinExistence type="inferred from homology"/>
<evidence type="ECO:0000313" key="8">
    <source>
        <dbReference type="Proteomes" id="UP000253628"/>
    </source>
</evidence>
<feature type="signal peptide" evidence="5">
    <location>
        <begin position="1"/>
        <end position="21"/>
    </location>
</feature>
<comment type="similarity">
    <text evidence="1">Belongs to the SCO1/2 family.</text>
</comment>
<dbReference type="Pfam" id="PF02630">
    <property type="entry name" value="SCO1-SenC"/>
    <property type="match status" value="1"/>
</dbReference>
<dbReference type="PANTHER" id="PTHR12151:SF25">
    <property type="entry name" value="LINALOOL DEHYDRATASE_ISOMERASE DOMAIN-CONTAINING PROTEIN"/>
    <property type="match status" value="1"/>
</dbReference>